<name>A0A9P7B203_RHOMI</name>
<proteinExistence type="predicted"/>
<dbReference type="Proteomes" id="UP000777482">
    <property type="component" value="Unassembled WGS sequence"/>
</dbReference>
<dbReference type="InterPro" id="IPR045247">
    <property type="entry name" value="Oye-like"/>
</dbReference>
<evidence type="ECO:0000313" key="4">
    <source>
        <dbReference type="Proteomes" id="UP000777482"/>
    </source>
</evidence>
<dbReference type="Pfam" id="PF00724">
    <property type="entry name" value="Oxidored_FMN"/>
    <property type="match status" value="1"/>
</dbReference>
<protein>
    <recommendedName>
        <fullName evidence="2">NADH:flavin oxidoreductase/NADH oxidase N-terminal domain-containing protein</fullName>
    </recommendedName>
</protein>
<feature type="transmembrane region" description="Helical" evidence="1">
    <location>
        <begin position="21"/>
        <end position="38"/>
    </location>
</feature>
<dbReference type="Gene3D" id="3.20.20.70">
    <property type="entry name" value="Aldolase class I"/>
    <property type="match status" value="1"/>
</dbReference>
<gene>
    <name evidence="3" type="ORF">C6P46_002020</name>
</gene>
<dbReference type="GO" id="GO:0010181">
    <property type="term" value="F:FMN binding"/>
    <property type="evidence" value="ECO:0007669"/>
    <property type="project" value="InterPro"/>
</dbReference>
<dbReference type="OrthoDB" id="276546at2759"/>
<dbReference type="InterPro" id="IPR001155">
    <property type="entry name" value="OxRdtase_FMN_N"/>
</dbReference>
<dbReference type="SUPFAM" id="SSF51395">
    <property type="entry name" value="FMN-linked oxidoreductases"/>
    <property type="match status" value="1"/>
</dbReference>
<dbReference type="FunFam" id="3.20.20.70:FF:000138">
    <property type="entry name" value="NADPH dehydrogenase 1"/>
    <property type="match status" value="1"/>
</dbReference>
<evidence type="ECO:0000313" key="3">
    <source>
        <dbReference type="EMBL" id="KAG0654002.1"/>
    </source>
</evidence>
<evidence type="ECO:0000256" key="1">
    <source>
        <dbReference type="SAM" id="Phobius"/>
    </source>
</evidence>
<dbReference type="EMBL" id="PUHQ01000165">
    <property type="protein sequence ID" value="KAG0654002.1"/>
    <property type="molecule type" value="Genomic_DNA"/>
</dbReference>
<keyword evidence="4" id="KW-1185">Reference proteome</keyword>
<organism evidence="3 4">
    <name type="scientific">Rhodotorula mucilaginosa</name>
    <name type="common">Yeast</name>
    <name type="synonym">Rhodotorula rubra</name>
    <dbReference type="NCBI Taxonomy" id="5537"/>
    <lineage>
        <taxon>Eukaryota</taxon>
        <taxon>Fungi</taxon>
        <taxon>Dikarya</taxon>
        <taxon>Basidiomycota</taxon>
        <taxon>Pucciniomycotina</taxon>
        <taxon>Microbotryomycetes</taxon>
        <taxon>Sporidiobolales</taxon>
        <taxon>Sporidiobolaceae</taxon>
        <taxon>Rhodotorula</taxon>
    </lineage>
</organism>
<accession>A0A9P7B203</accession>
<dbReference type="InterPro" id="IPR013785">
    <property type="entry name" value="Aldolase_TIM"/>
</dbReference>
<sequence length="451" mass="49870">MSHSQRDRVVLNDGSTRSAPLINLCCSALLAIAGLASTQPVQLRGSHHVFLLSDSARSHLPAPSAAASHPAKPKTKMTADPLLFRPIRVGRMSLKHRIAMAPLTRYRADEKHVHHDLAVEYYGQRACCAGSLLITEATFIDPVAGGYTHAPGCYNAAQVAAWKKIVDEVHAKGSFIYLQLWALGRAAKPEVLQEESAADVVSASDIPLEGGATPRPLRKEEIQDYVKYYARAAKLFVEEAGGDGVEVHKFVRANGYLLDQFLQTNTNIRTDEYGGSVENRARFPLEVAQAVVAAVGADRVGIRISPFSTFQEMKMPTTAEIKATFGYFVEELAKRHPDLAYLHSVEARFSETGHKIVDVPEGENLDFIHAIWAPRPLLLAGGFTADTAYDTAEQHSNVVIAFGRYWISNPDLVRRIKEDLPFTPYDRSTFYTKGADKYKGYTDYPFYGEEK</sequence>
<comment type="caution">
    <text evidence="3">The sequence shown here is derived from an EMBL/GenBank/DDBJ whole genome shotgun (WGS) entry which is preliminary data.</text>
</comment>
<dbReference type="AlphaFoldDB" id="A0A9P7B203"/>
<reference evidence="3 4" key="1">
    <citation type="submission" date="2020-11" db="EMBL/GenBank/DDBJ databases">
        <title>Kefir isolates.</title>
        <authorList>
            <person name="Marcisauskas S."/>
            <person name="Kim Y."/>
            <person name="Blasche S."/>
        </authorList>
    </citation>
    <scope>NUCLEOTIDE SEQUENCE [LARGE SCALE GENOMIC DNA]</scope>
    <source>
        <strain evidence="3 4">KR</strain>
    </source>
</reference>
<dbReference type="PANTHER" id="PTHR22893">
    <property type="entry name" value="NADH OXIDOREDUCTASE-RELATED"/>
    <property type="match status" value="1"/>
</dbReference>
<feature type="domain" description="NADH:flavin oxidoreductase/NADH oxidase N-terminal" evidence="2">
    <location>
        <begin position="83"/>
        <end position="421"/>
    </location>
</feature>
<dbReference type="PANTHER" id="PTHR22893:SF91">
    <property type="entry name" value="NADPH DEHYDROGENASE 2-RELATED"/>
    <property type="match status" value="1"/>
</dbReference>
<keyword evidence="1" id="KW-1133">Transmembrane helix</keyword>
<dbReference type="CDD" id="cd02933">
    <property type="entry name" value="OYE_like_FMN"/>
    <property type="match status" value="1"/>
</dbReference>
<keyword evidence="1" id="KW-0812">Transmembrane</keyword>
<keyword evidence="1" id="KW-0472">Membrane</keyword>
<evidence type="ECO:0000259" key="2">
    <source>
        <dbReference type="Pfam" id="PF00724"/>
    </source>
</evidence>
<dbReference type="GO" id="GO:0003959">
    <property type="term" value="F:NADPH dehydrogenase activity"/>
    <property type="evidence" value="ECO:0007669"/>
    <property type="project" value="TreeGrafter"/>
</dbReference>